<feature type="domain" description="HTH cro/C1-type" evidence="4">
    <location>
        <begin position="7"/>
        <end position="62"/>
    </location>
</feature>
<dbReference type="InterPro" id="IPR010982">
    <property type="entry name" value="Lambda_DNA-bd_dom_sf"/>
</dbReference>
<dbReference type="PROSITE" id="PS50943">
    <property type="entry name" value="HTH_CROC1"/>
    <property type="match status" value="1"/>
</dbReference>
<dbReference type="CDD" id="cd06529">
    <property type="entry name" value="S24_LexA-like"/>
    <property type="match status" value="1"/>
</dbReference>
<comment type="caution">
    <text evidence="5">The sequence shown here is derived from an EMBL/GenBank/DDBJ whole genome shotgun (WGS) entry which is preliminary data.</text>
</comment>
<dbReference type="SUPFAM" id="SSF47413">
    <property type="entry name" value="lambda repressor-like DNA-binding domains"/>
    <property type="match status" value="1"/>
</dbReference>
<name>A0A412AWI8_9FIRM</name>
<dbReference type="InterPro" id="IPR036286">
    <property type="entry name" value="LexA/Signal_pep-like_sf"/>
</dbReference>
<dbReference type="GO" id="GO:0003677">
    <property type="term" value="F:DNA binding"/>
    <property type="evidence" value="ECO:0007669"/>
    <property type="project" value="UniProtKB-KW"/>
</dbReference>
<dbReference type="InterPro" id="IPR039418">
    <property type="entry name" value="LexA-like"/>
</dbReference>
<dbReference type="EMBL" id="QRTC01000031">
    <property type="protein sequence ID" value="RGQ40174.1"/>
    <property type="molecule type" value="Genomic_DNA"/>
</dbReference>
<dbReference type="Proteomes" id="UP000284751">
    <property type="component" value="Unassembled WGS sequence"/>
</dbReference>
<dbReference type="AlphaFoldDB" id="A0A412AWI8"/>
<evidence type="ECO:0000256" key="2">
    <source>
        <dbReference type="ARBA" id="ARBA00023125"/>
    </source>
</evidence>
<dbReference type="PANTHER" id="PTHR40661">
    <property type="match status" value="1"/>
</dbReference>
<accession>A0A412AWI8</accession>
<dbReference type="PANTHER" id="PTHR40661:SF1">
    <property type="entry name" value="HTH CRO_C1-TYPE DOMAIN-CONTAINING PROTEIN"/>
    <property type="match status" value="1"/>
</dbReference>
<sequence length="250" mass="28926">MKMIHKLDLLMKERHLNKRQLSMQAHIPYTTISSFYDKGTENVKLSTLKTLASFFNVSLDYIADDSVTDRYYGKSIDFKISLKEMSHIKKYRNLDDHGKKMVDFVLNEETERMNKEAENETPVIELRRYFAPVSAGTGVELEPYENFENIEVYSNAYTRRASFCLTVRGDSMEPRFHNDDIIMVAELEDVEFGDIGVFIVDGQGYLKIRGEYGLVSLNPAYDNIRVSYEQMNRAIGKVIGVLDPDWIKNN</sequence>
<evidence type="ECO:0000256" key="3">
    <source>
        <dbReference type="ARBA" id="ARBA00023163"/>
    </source>
</evidence>
<dbReference type="InterPro" id="IPR001387">
    <property type="entry name" value="Cro/C1-type_HTH"/>
</dbReference>
<reference evidence="5 6" key="1">
    <citation type="submission" date="2018-08" db="EMBL/GenBank/DDBJ databases">
        <title>A genome reference for cultivated species of the human gut microbiota.</title>
        <authorList>
            <person name="Zou Y."/>
            <person name="Xue W."/>
            <person name="Luo G."/>
        </authorList>
    </citation>
    <scope>NUCLEOTIDE SEQUENCE [LARGE SCALE GENOMIC DNA]</scope>
    <source>
        <strain evidence="5 6">AF28-26</strain>
    </source>
</reference>
<gene>
    <name evidence="5" type="ORF">DWY99_08615</name>
</gene>
<dbReference type="SUPFAM" id="SSF51306">
    <property type="entry name" value="LexA/Signal peptidase"/>
    <property type="match status" value="1"/>
</dbReference>
<evidence type="ECO:0000313" key="5">
    <source>
        <dbReference type="EMBL" id="RGQ40174.1"/>
    </source>
</evidence>
<proteinExistence type="predicted"/>
<dbReference type="Pfam" id="PF13443">
    <property type="entry name" value="HTH_26"/>
    <property type="match status" value="1"/>
</dbReference>
<dbReference type="InterPro" id="IPR015927">
    <property type="entry name" value="Peptidase_S24_S26A/B/C"/>
</dbReference>
<evidence type="ECO:0000313" key="6">
    <source>
        <dbReference type="Proteomes" id="UP000284751"/>
    </source>
</evidence>
<dbReference type="Gene3D" id="1.10.260.40">
    <property type="entry name" value="lambda repressor-like DNA-binding domains"/>
    <property type="match status" value="1"/>
</dbReference>
<evidence type="ECO:0000256" key="1">
    <source>
        <dbReference type="ARBA" id="ARBA00023015"/>
    </source>
</evidence>
<dbReference type="Gene3D" id="2.10.109.10">
    <property type="entry name" value="Umud Fragment, subunit A"/>
    <property type="match status" value="1"/>
</dbReference>
<protein>
    <recommendedName>
        <fullName evidence="4">HTH cro/C1-type domain-containing protein</fullName>
    </recommendedName>
</protein>
<organism evidence="5 6">
    <name type="scientific">[Clostridium] leptum</name>
    <dbReference type="NCBI Taxonomy" id="1535"/>
    <lineage>
        <taxon>Bacteria</taxon>
        <taxon>Bacillati</taxon>
        <taxon>Bacillota</taxon>
        <taxon>Clostridia</taxon>
        <taxon>Eubacteriales</taxon>
        <taxon>Oscillospiraceae</taxon>
        <taxon>Oscillospiraceae incertae sedis</taxon>
    </lineage>
</organism>
<keyword evidence="1" id="KW-0805">Transcription regulation</keyword>
<evidence type="ECO:0000259" key="4">
    <source>
        <dbReference type="PROSITE" id="PS50943"/>
    </source>
</evidence>
<keyword evidence="2" id="KW-0238">DNA-binding</keyword>
<dbReference type="Pfam" id="PF00717">
    <property type="entry name" value="Peptidase_S24"/>
    <property type="match status" value="1"/>
</dbReference>
<keyword evidence="3" id="KW-0804">Transcription</keyword>